<evidence type="ECO:0000313" key="1">
    <source>
        <dbReference type="EMBL" id="MBL0406636.1"/>
    </source>
</evidence>
<evidence type="ECO:0000313" key="2">
    <source>
        <dbReference type="Proteomes" id="UP000605848"/>
    </source>
</evidence>
<dbReference type="Proteomes" id="UP000605848">
    <property type="component" value="Unassembled WGS sequence"/>
</dbReference>
<accession>A0A937D165</accession>
<reference evidence="1" key="1">
    <citation type="submission" date="2021-01" db="EMBL/GenBank/DDBJ databases">
        <title>Microvirga sp.</title>
        <authorList>
            <person name="Kim M.K."/>
        </authorList>
    </citation>
    <scope>NUCLEOTIDE SEQUENCE</scope>
    <source>
        <strain evidence="1">5420S-16</strain>
    </source>
</reference>
<name>A0A937D165_9HYPH</name>
<organism evidence="1 2">
    <name type="scientific">Microvirga aerilata</name>
    <dbReference type="NCBI Taxonomy" id="670292"/>
    <lineage>
        <taxon>Bacteria</taxon>
        <taxon>Pseudomonadati</taxon>
        <taxon>Pseudomonadota</taxon>
        <taxon>Alphaproteobacteria</taxon>
        <taxon>Hyphomicrobiales</taxon>
        <taxon>Methylobacteriaceae</taxon>
        <taxon>Microvirga</taxon>
    </lineage>
</organism>
<dbReference type="PIRSF" id="PIRSF012608">
    <property type="entry name" value="UCP012608"/>
    <property type="match status" value="1"/>
</dbReference>
<proteinExistence type="predicted"/>
<gene>
    <name evidence="1" type="ORF">JKG68_22025</name>
</gene>
<dbReference type="InterPro" id="IPR011200">
    <property type="entry name" value="UCP012608"/>
</dbReference>
<comment type="caution">
    <text evidence="1">The sequence shown here is derived from an EMBL/GenBank/DDBJ whole genome shotgun (WGS) entry which is preliminary data.</text>
</comment>
<dbReference type="RefSeq" id="WP_202063504.1">
    <property type="nucleotide sequence ID" value="NZ_JAEQMY010000046.1"/>
</dbReference>
<dbReference type="EMBL" id="JAEQMY010000046">
    <property type="protein sequence ID" value="MBL0406636.1"/>
    <property type="molecule type" value="Genomic_DNA"/>
</dbReference>
<protein>
    <submittedName>
        <fullName evidence="1">DUF2332 family protein</fullName>
    </submittedName>
</protein>
<keyword evidence="2" id="KW-1185">Reference proteome</keyword>
<sequence>MAQPAEAVIREAFAEQAEACAERGSPFTSRLCEALARVLDHSTCIGQHVLEWPGRPDARGDSVPLRLVGGLHALVRRGSLPSLAALYPPHPLPDIPVLEKTLAEVLPTVDNNLLPWLDLPPQTNEPMRSAPLMAGLLVVAQESKELPLAVYEVGASAGLLLVLDRYRHCLGKTAVGSPDAPVLIEPHWEGSAPPNAHVRIARRHGSDLEPLNVSSQEDRERLLAYIWADQADRLARVEAALEIAAVEPPRLDGAEAAVWAERTINTQPEAGVARVLFHAVAMQYAGEETCERIAAHAARVGAQANDGAPFAWLRFEADPEFNEKGSLHLTLWPGGKEEVLAIGDTHGERLRRLR</sequence>
<dbReference type="Pfam" id="PF10094">
    <property type="entry name" value="DUF2332"/>
    <property type="match status" value="1"/>
</dbReference>
<dbReference type="AlphaFoldDB" id="A0A937D165"/>